<evidence type="ECO:0000313" key="2">
    <source>
        <dbReference type="Proteomes" id="UP000094741"/>
    </source>
</evidence>
<protein>
    <submittedName>
        <fullName evidence="1">Transporter</fullName>
    </submittedName>
</protein>
<evidence type="ECO:0000313" key="1">
    <source>
        <dbReference type="EMBL" id="OEE36646.1"/>
    </source>
</evidence>
<dbReference type="RefSeq" id="WP_017038664.1">
    <property type="nucleotide sequence ID" value="NZ_AJYQ02000038.1"/>
</dbReference>
<reference evidence="1 2" key="1">
    <citation type="journal article" date="2012" name="Science">
        <title>Ecological populations of bacteria act as socially cohesive units of antibiotic production and resistance.</title>
        <authorList>
            <person name="Cordero O.X."/>
            <person name="Wildschutte H."/>
            <person name="Kirkup B."/>
            <person name="Proehl S."/>
            <person name="Ngo L."/>
            <person name="Hussain F."/>
            <person name="Le Roux F."/>
            <person name="Mincer T."/>
            <person name="Polz M.F."/>
        </authorList>
    </citation>
    <scope>NUCLEOTIDE SEQUENCE [LARGE SCALE GENOMIC DNA]</scope>
    <source>
        <strain evidence="1 2">ZF-129</strain>
    </source>
</reference>
<accession>A0A1E5BHV5</accession>
<name>A0A1E5BHV5_9VIBR</name>
<dbReference type="OrthoDB" id="6488871at2"/>
<comment type="caution">
    <text evidence="1">The sequence shown here is derived from an EMBL/GenBank/DDBJ whole genome shotgun (WGS) entry which is preliminary data.</text>
</comment>
<dbReference type="AlphaFoldDB" id="A0A1E5BHV5"/>
<gene>
    <name evidence="1" type="ORF">A1QO_18820</name>
</gene>
<dbReference type="Proteomes" id="UP000094741">
    <property type="component" value="Unassembled WGS sequence"/>
</dbReference>
<organism evidence="1 2">
    <name type="scientific">Vibrio genomosp. F10 str. ZF-129</name>
    <dbReference type="NCBI Taxonomy" id="1187848"/>
    <lineage>
        <taxon>Bacteria</taxon>
        <taxon>Pseudomonadati</taxon>
        <taxon>Pseudomonadota</taxon>
        <taxon>Gammaproteobacteria</taxon>
        <taxon>Vibrionales</taxon>
        <taxon>Vibrionaceae</taxon>
        <taxon>Vibrio</taxon>
    </lineage>
</organism>
<proteinExistence type="predicted"/>
<sequence length="125" mass="14281">MDKQEEQCIVFDYTSFLGASCTKTWTFVEALRALAPTLTQKLSGTDKPRMSVEERLWASALQSLSPSYSDEVNLLTLVELAKEEGIDQLKVVMPYSLEKEQIEAIQQQCQFAVTSQQQEEFILYF</sequence>
<dbReference type="eggNOG" id="ENOG5032RU7">
    <property type="taxonomic scope" value="Bacteria"/>
</dbReference>
<dbReference type="EMBL" id="AJYQ02000038">
    <property type="protein sequence ID" value="OEE36646.1"/>
    <property type="molecule type" value="Genomic_DNA"/>
</dbReference>